<gene>
    <name evidence="2" type="ORF">Scep_007612</name>
</gene>
<feature type="compositionally biased region" description="Low complexity" evidence="1">
    <location>
        <begin position="208"/>
        <end position="217"/>
    </location>
</feature>
<comment type="caution">
    <text evidence="2">The sequence shown here is derived from an EMBL/GenBank/DDBJ whole genome shotgun (WGS) entry which is preliminary data.</text>
</comment>
<keyword evidence="3" id="KW-1185">Reference proteome</keyword>
<feature type="compositionally biased region" description="Basic and acidic residues" evidence="1">
    <location>
        <begin position="307"/>
        <end position="346"/>
    </location>
</feature>
<evidence type="ECO:0000313" key="3">
    <source>
        <dbReference type="Proteomes" id="UP001419268"/>
    </source>
</evidence>
<feature type="region of interest" description="Disordered" evidence="1">
    <location>
        <begin position="38"/>
        <end position="61"/>
    </location>
</feature>
<sequence>MLAAGDVEVADRDSKVIGERWRGLSRRTSREKWCLTDGGGDGGDDDGGWQRRWHGTATPSSERRGACKRAMVARQRRAGKGVEQQRGLIRVCGYLIVAKVRAGRQVSHPEPDSYLDVVDISQLSVHWGTYPVCGYLIVARVRAGRQVSRPELESAGLLPRFNDLLMVCYLLRDLGGAQLVMEEPSLSRRSPALQSKMGVTSPGRVHSSKQTQQSQEQSHVVAAPGCCPDILMGGDRWCALCLEISEEPSSSWRSPFCRGGAQAYRVKWGYGLGLVWPWAGRNKEREREKKRRERRERGKERKRRRRERELRRSSARHNFNERRPRTARSRDAKQRERPTEHRDETSRQANDSTTRTPKPASGDQQRDASERLEAADGDSNAKRWRGRHGGRRREKWCLTSGGGNDDAMARATRRRNGRGGAAAGRGKQRRVRWRKARRRQRMARRGAAARGKAWSNATVGALSADRSRQDNNGGQGVVTSMKLDDAIDSNGSCGSIGKRVMVTIHMQYQLLFGLIRVCGYLIVARVRAGRQVSRPEPESAGLLPRLNDL</sequence>
<organism evidence="2 3">
    <name type="scientific">Stephania cephalantha</name>
    <dbReference type="NCBI Taxonomy" id="152367"/>
    <lineage>
        <taxon>Eukaryota</taxon>
        <taxon>Viridiplantae</taxon>
        <taxon>Streptophyta</taxon>
        <taxon>Embryophyta</taxon>
        <taxon>Tracheophyta</taxon>
        <taxon>Spermatophyta</taxon>
        <taxon>Magnoliopsida</taxon>
        <taxon>Ranunculales</taxon>
        <taxon>Menispermaceae</taxon>
        <taxon>Menispermoideae</taxon>
        <taxon>Cissampelideae</taxon>
        <taxon>Stephania</taxon>
    </lineage>
</organism>
<feature type="compositionally biased region" description="Basic residues" evidence="1">
    <location>
        <begin position="288"/>
        <end position="306"/>
    </location>
</feature>
<feature type="compositionally biased region" description="Basic and acidic residues" evidence="1">
    <location>
        <begin position="364"/>
        <end position="374"/>
    </location>
</feature>
<dbReference type="Proteomes" id="UP001419268">
    <property type="component" value="Unassembled WGS sequence"/>
</dbReference>
<protein>
    <submittedName>
        <fullName evidence="2">Uncharacterized protein</fullName>
    </submittedName>
</protein>
<dbReference type="EMBL" id="JBBNAG010000003">
    <property type="protein sequence ID" value="KAK9148855.1"/>
    <property type="molecule type" value="Genomic_DNA"/>
</dbReference>
<reference evidence="2 3" key="1">
    <citation type="submission" date="2024-01" db="EMBL/GenBank/DDBJ databases">
        <title>Genome assemblies of Stephania.</title>
        <authorList>
            <person name="Yang L."/>
        </authorList>
    </citation>
    <scope>NUCLEOTIDE SEQUENCE [LARGE SCALE GENOMIC DNA]</scope>
    <source>
        <strain evidence="2">JXDWG</strain>
        <tissue evidence="2">Leaf</tissue>
    </source>
</reference>
<evidence type="ECO:0000256" key="1">
    <source>
        <dbReference type="SAM" id="MobiDB-lite"/>
    </source>
</evidence>
<feature type="compositionally biased region" description="Basic residues" evidence="1">
    <location>
        <begin position="426"/>
        <end position="444"/>
    </location>
</feature>
<feature type="region of interest" description="Disordered" evidence="1">
    <location>
        <begin position="188"/>
        <end position="217"/>
    </location>
</feature>
<proteinExistence type="predicted"/>
<dbReference type="AlphaFoldDB" id="A0AAP0PP01"/>
<evidence type="ECO:0000313" key="2">
    <source>
        <dbReference type="EMBL" id="KAK9148855.1"/>
    </source>
</evidence>
<name>A0AAP0PP01_9MAGN</name>
<feature type="compositionally biased region" description="Basic residues" evidence="1">
    <location>
        <begin position="382"/>
        <end position="394"/>
    </location>
</feature>
<accession>A0AAP0PP01</accession>
<feature type="region of interest" description="Disordered" evidence="1">
    <location>
        <begin position="282"/>
        <end position="473"/>
    </location>
</feature>
<feature type="compositionally biased region" description="Polar residues" evidence="1">
    <location>
        <begin position="347"/>
        <end position="356"/>
    </location>
</feature>